<feature type="region of interest" description="Disordered" evidence="2">
    <location>
        <begin position="348"/>
        <end position="377"/>
    </location>
</feature>
<dbReference type="AlphaFoldDB" id="A0AAQ1MC40"/>
<evidence type="ECO:0000256" key="3">
    <source>
        <dbReference type="SAM" id="Phobius"/>
    </source>
</evidence>
<keyword evidence="8" id="KW-1185">Reference proteome</keyword>
<proteinExistence type="inferred from homology"/>
<feature type="domain" description="Cell envelope-related transcriptional attenuator" evidence="4">
    <location>
        <begin position="91"/>
        <end position="238"/>
    </location>
</feature>
<sequence>MAKRMRETPHKGKKTGNRKKKIALIVTTVVLALVVAGGTAVYVLLHSNLFGGADMSEYGNSQAVQEKSVNILIVGTDNDTSRPEYADHELTDVIMVVNFNMEDGTAHILQIPRDTYVGDDIPSGKINAVFSRGENKDKHILNLVNYITTQYQLPIDHYITITMQTFIDAVDAIGGIEMNVPYDVTIVDEGLEIKAGQQTLSGQQAQCFVRSRELYAEGDLGRVKAQRLFIAAGMEKITKLSTNEMIKLVGLCYDKVETDLTGADILNYAQKASKLDLSQVEMYMVPGEPAYSKAGLSIYSVHKEELANLLNEKFRPHTEAVPAEKLTCPEVANSSSWYDKNGNTIDDLLGGAKPGKDTISGKESSSSAASSSATSGE</sequence>
<dbReference type="PANTHER" id="PTHR33392">
    <property type="entry name" value="POLYISOPRENYL-TEICHOIC ACID--PEPTIDOGLYCAN TEICHOIC ACID TRANSFERASE TAGU"/>
    <property type="match status" value="1"/>
</dbReference>
<reference evidence="6" key="2">
    <citation type="submission" date="2016-11" db="EMBL/GenBank/DDBJ databases">
        <authorList>
            <person name="Varghese N."/>
            <person name="Submissions S."/>
        </authorList>
    </citation>
    <scope>NUCLEOTIDE SEQUENCE</scope>
    <source>
        <strain evidence="6">DSM 4029</strain>
    </source>
</reference>
<protein>
    <submittedName>
        <fullName evidence="6">Transcriptional attenuator, LytR family</fullName>
    </submittedName>
</protein>
<dbReference type="Proteomes" id="UP000184089">
    <property type="component" value="Unassembled WGS sequence"/>
</dbReference>
<dbReference type="EMBL" id="FQVY01000001">
    <property type="protein sequence ID" value="SHF85205.1"/>
    <property type="molecule type" value="Genomic_DNA"/>
</dbReference>
<feature type="compositionally biased region" description="Low complexity" evidence="2">
    <location>
        <begin position="364"/>
        <end position="377"/>
    </location>
</feature>
<dbReference type="Proteomes" id="UP000474718">
    <property type="component" value="Unassembled WGS sequence"/>
</dbReference>
<dbReference type="NCBIfam" id="TIGR00350">
    <property type="entry name" value="lytR_cpsA_psr"/>
    <property type="match status" value="1"/>
</dbReference>
<evidence type="ECO:0000313" key="7">
    <source>
        <dbReference type="Proteomes" id="UP000184089"/>
    </source>
</evidence>
<gene>
    <name evidence="5" type="ORF">GT747_01645</name>
    <name evidence="6" type="ORF">SAMN05444424_0921</name>
</gene>
<comment type="similarity">
    <text evidence="1">Belongs to the LytR/CpsA/Psr (LCP) family.</text>
</comment>
<evidence type="ECO:0000256" key="1">
    <source>
        <dbReference type="ARBA" id="ARBA00006068"/>
    </source>
</evidence>
<keyword evidence="3" id="KW-0472">Membrane</keyword>
<keyword evidence="3" id="KW-1133">Transmembrane helix</keyword>
<keyword evidence="3" id="KW-0812">Transmembrane</keyword>
<evidence type="ECO:0000313" key="5">
    <source>
        <dbReference type="EMBL" id="MZL68480.1"/>
    </source>
</evidence>
<evidence type="ECO:0000313" key="8">
    <source>
        <dbReference type="Proteomes" id="UP000474718"/>
    </source>
</evidence>
<name>A0AAQ1MC40_9FIRM</name>
<dbReference type="Gene3D" id="3.40.630.190">
    <property type="entry name" value="LCP protein"/>
    <property type="match status" value="1"/>
</dbReference>
<evidence type="ECO:0000256" key="2">
    <source>
        <dbReference type="SAM" id="MobiDB-lite"/>
    </source>
</evidence>
<feature type="transmembrane region" description="Helical" evidence="3">
    <location>
        <begin position="21"/>
        <end position="45"/>
    </location>
</feature>
<dbReference type="EMBL" id="WWVX01000001">
    <property type="protein sequence ID" value="MZL68480.1"/>
    <property type="molecule type" value="Genomic_DNA"/>
</dbReference>
<reference evidence="7" key="1">
    <citation type="submission" date="2016-11" db="EMBL/GenBank/DDBJ databases">
        <authorList>
            <person name="Jaros S."/>
            <person name="Januszkiewicz K."/>
            <person name="Wedrychowicz H."/>
        </authorList>
    </citation>
    <scope>NUCLEOTIDE SEQUENCE [LARGE SCALE GENOMIC DNA]</scope>
    <source>
        <strain evidence="7">DSM 4029</strain>
    </source>
</reference>
<comment type="caution">
    <text evidence="6">The sequence shown here is derived from an EMBL/GenBank/DDBJ whole genome shotgun (WGS) entry which is preliminary data.</text>
</comment>
<dbReference type="InterPro" id="IPR050922">
    <property type="entry name" value="LytR/CpsA/Psr_CW_biosynth"/>
</dbReference>
<evidence type="ECO:0000259" key="4">
    <source>
        <dbReference type="Pfam" id="PF03816"/>
    </source>
</evidence>
<dbReference type="Pfam" id="PF03816">
    <property type="entry name" value="LytR_cpsA_psr"/>
    <property type="match status" value="1"/>
</dbReference>
<dbReference type="InterPro" id="IPR004474">
    <property type="entry name" value="LytR_CpsA_psr"/>
</dbReference>
<dbReference type="RefSeq" id="WP_021658456.1">
    <property type="nucleotide sequence ID" value="NZ_FQVY01000001.1"/>
</dbReference>
<evidence type="ECO:0000313" key="6">
    <source>
        <dbReference type="EMBL" id="SHF85205.1"/>
    </source>
</evidence>
<dbReference type="PANTHER" id="PTHR33392:SF6">
    <property type="entry name" value="POLYISOPRENYL-TEICHOIC ACID--PEPTIDOGLYCAN TEICHOIC ACID TRANSFERASE TAGU"/>
    <property type="match status" value="1"/>
</dbReference>
<reference evidence="5 8" key="3">
    <citation type="journal article" date="2019" name="Nat. Med.">
        <title>A library of human gut bacterial isolates paired with longitudinal multiomics data enables mechanistic microbiome research.</title>
        <authorList>
            <person name="Poyet M."/>
            <person name="Groussin M."/>
            <person name="Gibbons S.M."/>
            <person name="Avila-Pacheco J."/>
            <person name="Jiang X."/>
            <person name="Kearney S.M."/>
            <person name="Perrotta A.R."/>
            <person name="Berdy B."/>
            <person name="Zhao S."/>
            <person name="Lieberman T.D."/>
            <person name="Swanson P.K."/>
            <person name="Smith M."/>
            <person name="Roesemann S."/>
            <person name="Alexander J.E."/>
            <person name="Rich S.A."/>
            <person name="Livny J."/>
            <person name="Vlamakis H."/>
            <person name="Clish C."/>
            <person name="Bullock K."/>
            <person name="Deik A."/>
            <person name="Scott J."/>
            <person name="Pierce K.A."/>
            <person name="Xavier R.J."/>
            <person name="Alm E.J."/>
        </authorList>
    </citation>
    <scope>NUCLEOTIDE SEQUENCE [LARGE SCALE GENOMIC DNA]</scope>
    <source>
        <strain evidence="5 8">BIOML-A2</strain>
    </source>
</reference>
<organism evidence="6 7">
    <name type="scientific">Bittarella massiliensis</name>
    <name type="common">ex Durand et al. 2017</name>
    <dbReference type="NCBI Taxonomy" id="1720313"/>
    <lineage>
        <taxon>Bacteria</taxon>
        <taxon>Bacillati</taxon>
        <taxon>Bacillota</taxon>
        <taxon>Clostridia</taxon>
        <taxon>Eubacteriales</taxon>
        <taxon>Oscillospiraceae</taxon>
        <taxon>Bittarella (ex Durand et al. 2017)</taxon>
    </lineage>
</organism>
<accession>A0AAQ1MC40</accession>